<keyword evidence="10" id="KW-1185">Reference proteome</keyword>
<dbReference type="OrthoDB" id="2276409at2"/>
<keyword evidence="6 7" id="KW-0472">Membrane</keyword>
<evidence type="ECO:0000256" key="2">
    <source>
        <dbReference type="ARBA" id="ARBA00022448"/>
    </source>
</evidence>
<keyword evidence="4 7" id="KW-0812">Transmembrane</keyword>
<feature type="non-terminal residue" evidence="9">
    <location>
        <position position="1"/>
    </location>
</feature>
<dbReference type="GO" id="GO:0022857">
    <property type="term" value="F:transmembrane transporter activity"/>
    <property type="evidence" value="ECO:0007669"/>
    <property type="project" value="InterPro"/>
</dbReference>
<dbReference type="PROSITE" id="PS50850">
    <property type="entry name" value="MFS"/>
    <property type="match status" value="1"/>
</dbReference>
<evidence type="ECO:0000256" key="3">
    <source>
        <dbReference type="ARBA" id="ARBA00022475"/>
    </source>
</evidence>
<feature type="domain" description="Major facilitator superfamily (MFS) profile" evidence="8">
    <location>
        <begin position="1"/>
        <end position="163"/>
    </location>
</feature>
<keyword evidence="3" id="KW-1003">Cell membrane</keyword>
<dbReference type="InterPro" id="IPR036259">
    <property type="entry name" value="MFS_trans_sf"/>
</dbReference>
<feature type="transmembrane region" description="Helical" evidence="7">
    <location>
        <begin position="37"/>
        <end position="53"/>
    </location>
</feature>
<feature type="transmembrane region" description="Helical" evidence="7">
    <location>
        <begin position="128"/>
        <end position="145"/>
    </location>
</feature>
<dbReference type="PANTHER" id="PTHR23513:SF11">
    <property type="entry name" value="STAPHYLOFERRIN A TRANSPORTER"/>
    <property type="match status" value="1"/>
</dbReference>
<feature type="non-terminal residue" evidence="9">
    <location>
        <position position="163"/>
    </location>
</feature>
<evidence type="ECO:0000313" key="9">
    <source>
        <dbReference type="EMBL" id="RNB76745.1"/>
    </source>
</evidence>
<comment type="subcellular location">
    <subcellularLocation>
        <location evidence="1">Cell membrane</location>
        <topology evidence="1">Multi-pass membrane protein</topology>
    </subcellularLocation>
</comment>
<dbReference type="Pfam" id="PF07690">
    <property type="entry name" value="MFS_1"/>
    <property type="match status" value="1"/>
</dbReference>
<accession>A0A3M8CPD1</accession>
<dbReference type="PANTHER" id="PTHR23513">
    <property type="entry name" value="INTEGRAL MEMBRANE EFFLUX PROTEIN-RELATED"/>
    <property type="match status" value="1"/>
</dbReference>
<dbReference type="InterPro" id="IPR011701">
    <property type="entry name" value="MFS"/>
</dbReference>
<feature type="transmembrane region" description="Helical" evidence="7">
    <location>
        <begin position="104"/>
        <end position="122"/>
    </location>
</feature>
<sequence>AMGSVIFAYTVPGLISGLLAGVLLDRFDRRKLMIADNVLRGLLFLLLVLLLASDRVWIGWVYLTVVCAGMLSPISTHGASVLLPQFVADKNLLTRANSLMEAQWQIVYLGGPALAGVLIAWIGESAVLLIDGCSFFICAFCFWKLRLQPVEVDGQEMVEEKKG</sequence>
<dbReference type="GO" id="GO:0005886">
    <property type="term" value="C:plasma membrane"/>
    <property type="evidence" value="ECO:0007669"/>
    <property type="project" value="UniProtKB-SubCell"/>
</dbReference>
<evidence type="ECO:0000256" key="1">
    <source>
        <dbReference type="ARBA" id="ARBA00004651"/>
    </source>
</evidence>
<gene>
    <name evidence="9" type="ORF">EDM56_30915</name>
</gene>
<name>A0A3M8CPD1_9BACL</name>
<keyword evidence="2" id="KW-0813">Transport</keyword>
<evidence type="ECO:0000256" key="4">
    <source>
        <dbReference type="ARBA" id="ARBA00022692"/>
    </source>
</evidence>
<dbReference type="AlphaFoldDB" id="A0A3M8CPD1"/>
<dbReference type="RefSeq" id="WP_122921746.1">
    <property type="nucleotide sequence ID" value="NZ_RHHQ01000067.1"/>
</dbReference>
<dbReference type="Proteomes" id="UP000271031">
    <property type="component" value="Unassembled WGS sequence"/>
</dbReference>
<feature type="transmembrane region" description="Helical" evidence="7">
    <location>
        <begin position="59"/>
        <end position="83"/>
    </location>
</feature>
<evidence type="ECO:0000256" key="6">
    <source>
        <dbReference type="ARBA" id="ARBA00023136"/>
    </source>
</evidence>
<dbReference type="EMBL" id="RHHQ01000067">
    <property type="protein sequence ID" value="RNB76745.1"/>
    <property type="molecule type" value="Genomic_DNA"/>
</dbReference>
<protein>
    <submittedName>
        <fullName evidence="9">MFS transporter</fullName>
    </submittedName>
</protein>
<dbReference type="InterPro" id="IPR020846">
    <property type="entry name" value="MFS_dom"/>
</dbReference>
<evidence type="ECO:0000256" key="5">
    <source>
        <dbReference type="ARBA" id="ARBA00022989"/>
    </source>
</evidence>
<evidence type="ECO:0000256" key="7">
    <source>
        <dbReference type="SAM" id="Phobius"/>
    </source>
</evidence>
<evidence type="ECO:0000259" key="8">
    <source>
        <dbReference type="PROSITE" id="PS50850"/>
    </source>
</evidence>
<reference evidence="9 10" key="1">
    <citation type="submission" date="2018-10" db="EMBL/GenBank/DDBJ databases">
        <title>Phylogenomics of Brevibacillus.</title>
        <authorList>
            <person name="Dunlap C."/>
        </authorList>
    </citation>
    <scope>NUCLEOTIDE SEQUENCE [LARGE SCALE GENOMIC DNA]</scope>
    <source>
        <strain evidence="9 10">JCM 15716</strain>
    </source>
</reference>
<keyword evidence="5 7" id="KW-1133">Transmembrane helix</keyword>
<organism evidence="9 10">
    <name type="scientific">Brevibacillus fluminis</name>
    <dbReference type="NCBI Taxonomy" id="511487"/>
    <lineage>
        <taxon>Bacteria</taxon>
        <taxon>Bacillati</taxon>
        <taxon>Bacillota</taxon>
        <taxon>Bacilli</taxon>
        <taxon>Bacillales</taxon>
        <taxon>Paenibacillaceae</taxon>
        <taxon>Brevibacillus</taxon>
    </lineage>
</organism>
<proteinExistence type="predicted"/>
<dbReference type="SUPFAM" id="SSF103473">
    <property type="entry name" value="MFS general substrate transporter"/>
    <property type="match status" value="1"/>
</dbReference>
<comment type="caution">
    <text evidence="9">The sequence shown here is derived from an EMBL/GenBank/DDBJ whole genome shotgun (WGS) entry which is preliminary data.</text>
</comment>
<feature type="transmembrane region" description="Helical" evidence="7">
    <location>
        <begin position="6"/>
        <end position="25"/>
    </location>
</feature>
<dbReference type="Gene3D" id="1.20.1250.20">
    <property type="entry name" value="MFS general substrate transporter like domains"/>
    <property type="match status" value="1"/>
</dbReference>
<evidence type="ECO:0000313" key="10">
    <source>
        <dbReference type="Proteomes" id="UP000271031"/>
    </source>
</evidence>